<protein>
    <submittedName>
        <fullName evidence="3">Surface-layer 125 kDa protein</fullName>
    </submittedName>
</protein>
<feature type="domain" description="SLH" evidence="2">
    <location>
        <begin position="1640"/>
        <end position="1703"/>
    </location>
</feature>
<dbReference type="InterPro" id="IPR013783">
    <property type="entry name" value="Ig-like_fold"/>
</dbReference>
<dbReference type="Gene3D" id="2.60.40.10">
    <property type="entry name" value="Immunoglobulins"/>
    <property type="match status" value="5"/>
</dbReference>
<feature type="domain" description="SLH" evidence="2">
    <location>
        <begin position="1705"/>
        <end position="1766"/>
    </location>
</feature>
<evidence type="ECO:0000313" key="4">
    <source>
        <dbReference type="Proteomes" id="UP000094578"/>
    </source>
</evidence>
<evidence type="ECO:0000313" key="3">
    <source>
        <dbReference type="EMBL" id="ODP27445.1"/>
    </source>
</evidence>
<dbReference type="SMART" id="SM00060">
    <property type="entry name" value="FN3"/>
    <property type="match status" value="7"/>
</dbReference>
<dbReference type="Proteomes" id="UP000094578">
    <property type="component" value="Unassembled WGS sequence"/>
</dbReference>
<evidence type="ECO:0000259" key="1">
    <source>
        <dbReference type="PROSITE" id="PS50853"/>
    </source>
</evidence>
<comment type="caution">
    <text evidence="3">The sequence shown here is derived from an EMBL/GenBank/DDBJ whole genome shotgun (WGS) entry which is preliminary data.</text>
</comment>
<dbReference type="STRING" id="1886670.PTI45_03155"/>
<dbReference type="InterPro" id="IPR003961">
    <property type="entry name" value="FN3_dom"/>
</dbReference>
<dbReference type="PANTHER" id="PTHR46957:SF3">
    <property type="entry name" value="CYTOKINE RECEPTOR"/>
    <property type="match status" value="1"/>
</dbReference>
<dbReference type="Pfam" id="PF00395">
    <property type="entry name" value="SLH"/>
    <property type="match status" value="3"/>
</dbReference>
<dbReference type="Pfam" id="PF00041">
    <property type="entry name" value="fn3"/>
    <property type="match status" value="2"/>
</dbReference>
<dbReference type="CDD" id="cd00063">
    <property type="entry name" value="FN3"/>
    <property type="match status" value="4"/>
</dbReference>
<dbReference type="PROSITE" id="PS51272">
    <property type="entry name" value="SLH"/>
    <property type="match status" value="3"/>
</dbReference>
<dbReference type="GO" id="GO:0016020">
    <property type="term" value="C:membrane"/>
    <property type="evidence" value="ECO:0007669"/>
    <property type="project" value="UniProtKB-SubCell"/>
</dbReference>
<dbReference type="PATRIC" id="fig|1886670.3.peg.3206"/>
<sequence>MYFIFNKNYRPLICSLLIVAMIMTLIPIHVSQAATVSTTLSGSKSLLYASEPVPGGGTVRTSIPINIYKTSNPSATSSITFRAKVYGEFKNGSGSGWGAYSSETSGPYSISGWNQANYTLNFNLDASAYKNVSRIDITYNKSGDTYIDYGLNNKQTATLSVTDTEPPTSPTISVSSENWSTTQTVSIGGSRDNTEVDYYMYSINGGSEQKYTNPFTLTSSSAYTITAYAVDIVGLRSAGASKVVYVDSTPSSSPSINGLTNGYSNESEINISLVPGRDEHSGTNRTEYYLSGATSTGWIVDTSLRITNEGITVVHARSIDNVGNPSSEVSGNVLIDHSNPIVNLSEEKINAVSTRINVTASDGLSGVKDIYLPNGLRVSGNMASIVVTKNGNYRFIVTDQAGNSINKNIVITHLDETAPILKVQTLNTVWSSQITLSATATDAESGVDFITLPDGKQTKGGSATYTVSQNGEYTFSATDAAGNVVKQSIVVGNIDQTPPLLKLESSNTVWSARTVISATATDSEAGNDHITLPNGSQIKGESASYEVTQNGDYTFEATDKAGNSIQKTIKVDNIDNIPPVLKLESSNTAWSSSILLSATAIDSEDKVDYMTLPDGSQIKGESASYEVTQNGDYTFEATDLSGNVVKQTIKVGNFDKTPPVLKVEPSDTEWATNLTLSATATDEGSGIDYMTLPDGSHKKDKSATYKVTKNGEYTFSAFDLAGNVVKQTIEVHNIDDILPTIQVKNLDEEWSDQTSLLVNASDLESGVAYLTLSDGTKIEGNSTTYAVSKNGTYTFSATDVVGNTIEHIINVENIDDRKPTVSVFQNGRSWSDQDIHVMTKFADAETGLDLNRLYYKWSDSIDEPSSWDQLSEADQTIVQTKEGVWYLHLKGYDQAGNSVNFTTNSFQLQHKPETPHMKVTGTATDKMLLSWSLPSNGAEVDGTSYKIENQNTGRTWTLHYPTNELLEDSLSDGSDYSYVITAYNHVGESEPSEPVIGTTLPGITVSASVYSDGTDYSKSVVNIAPVKSATGYHIQATNLTTQALDVDTTVMGDTYQSVSGLQPYTWYNFSIQAVNTSGEGAAYHVSYLSLPNLVSGFNAVLITEDSVDMNWNTVTQNVYAGSVTEDTYYKLTRDQTTIYEDQATHFKDTGLEAGTSYNYDIAARNRSGFGNTFYLSNIWTLPQAPEDLNQVNASTTSITMKWKAVRGVDGYQAVIDDTYTYDISRESNQYTFTGFEAGSSHRIQISPYNKSGFGKSISALGLTLPDQPDIDVSIIGEDFVTFRIASVVGATKYKLMMDNREFEVGTGEITVNGLVGGTTYDYAVAAGNGAGYGEALKASVLTLPSAPTTYTTADHSPTTLTVKWEPVKSADYYNVYTSDGDFLKEVKQPEYTATDLEPGSTTTFVVEAFNASGKSKSSRYTWRTIPGFVDANIDLSQLVRIDTIELSTFSFHWLNVPGADAYRIYNSKGELVQQQTTESQSVLSSLSTATRYTRYTVVPVNTTGEGRAMPIPDVVTLPDPKFSLTFDSTRTSVTIHVDHTLDAEIFVIASQGHELFRGSAKGYHQFVQDQLHPDSIYTFEVWTENELGNQSEKQSIVTRTKKESESIVVQESKQDDAEATLIEEPTITPLASGDTEEKGESESRFMDIENSFAQEAIDHLANLGIVKGISENEYAPNEGTTRAQFMSMLTRLTLTPEQIRSSADHEVSFNDIDRSAWYMPELQAAIEHGIAKGFNANDFKPDMEINREQAAKMLSGALYTLLPETDQIYYVDSGKVSEWAKQEVNSLTSINILQGYPDQSFRPYANLTRAESATMIERAMRKGMIEDPK</sequence>
<accession>A0A1E3L2Q0</accession>
<feature type="domain" description="Fibronectin type-III" evidence="1">
    <location>
        <begin position="911"/>
        <end position="1002"/>
    </location>
</feature>
<reference evidence="3 4" key="1">
    <citation type="submission" date="2016-08" db="EMBL/GenBank/DDBJ databases">
        <title>Genome sequencing of Paenibacillus sp. TI45-13ar, isolated from Korean traditional nuruk.</title>
        <authorList>
            <person name="Kim S.-J."/>
        </authorList>
    </citation>
    <scope>NUCLEOTIDE SEQUENCE [LARGE SCALE GENOMIC DNA]</scope>
    <source>
        <strain evidence="3 4">TI45-13ar</strain>
    </source>
</reference>
<proteinExistence type="predicted"/>
<organism evidence="3 4">
    <name type="scientific">Paenibacillus nuruki</name>
    <dbReference type="NCBI Taxonomy" id="1886670"/>
    <lineage>
        <taxon>Bacteria</taxon>
        <taxon>Bacillati</taxon>
        <taxon>Bacillota</taxon>
        <taxon>Bacilli</taxon>
        <taxon>Bacillales</taxon>
        <taxon>Paenibacillaceae</taxon>
        <taxon>Paenibacillus</taxon>
    </lineage>
</organism>
<feature type="domain" description="SLH" evidence="2">
    <location>
        <begin position="1767"/>
        <end position="1829"/>
    </location>
</feature>
<dbReference type="InterPro" id="IPR036116">
    <property type="entry name" value="FN3_sf"/>
</dbReference>
<feature type="domain" description="Fibronectin type-III" evidence="1">
    <location>
        <begin position="1346"/>
        <end position="1428"/>
    </location>
</feature>
<dbReference type="InterPro" id="IPR050713">
    <property type="entry name" value="RTP_Phos/Ushers"/>
</dbReference>
<name>A0A1E3L2Q0_9BACL</name>
<evidence type="ECO:0000259" key="2">
    <source>
        <dbReference type="PROSITE" id="PS51272"/>
    </source>
</evidence>
<dbReference type="EMBL" id="MDER01000055">
    <property type="protein sequence ID" value="ODP27445.1"/>
    <property type="molecule type" value="Genomic_DNA"/>
</dbReference>
<dbReference type="SUPFAM" id="SSF49265">
    <property type="entry name" value="Fibronectin type III"/>
    <property type="match status" value="4"/>
</dbReference>
<dbReference type="InterPro" id="IPR001119">
    <property type="entry name" value="SLH_dom"/>
</dbReference>
<feature type="domain" description="Fibronectin type-III" evidence="1">
    <location>
        <begin position="1184"/>
        <end position="1267"/>
    </location>
</feature>
<gene>
    <name evidence="3" type="ORF">PTI45_03155</name>
</gene>
<dbReference type="PROSITE" id="PS50853">
    <property type="entry name" value="FN3"/>
    <property type="match status" value="3"/>
</dbReference>
<keyword evidence="4" id="KW-1185">Reference proteome</keyword>
<dbReference type="PANTHER" id="PTHR46957">
    <property type="entry name" value="CYTOKINE RECEPTOR"/>
    <property type="match status" value="1"/>
</dbReference>